<evidence type="ECO:0000313" key="14">
    <source>
        <dbReference type="Proteomes" id="UP000284841"/>
    </source>
</evidence>
<dbReference type="InterPro" id="IPR003374">
    <property type="entry name" value="ApbE-like_sf"/>
</dbReference>
<dbReference type="EMBL" id="QRMS01000008">
    <property type="protein sequence ID" value="RHJ83756.1"/>
    <property type="molecule type" value="Genomic_DNA"/>
</dbReference>
<evidence type="ECO:0000256" key="10">
    <source>
        <dbReference type="PIRNR" id="PIRNR006268"/>
    </source>
</evidence>
<dbReference type="Pfam" id="PF02424">
    <property type="entry name" value="ApbE"/>
    <property type="match status" value="1"/>
</dbReference>
<dbReference type="PANTHER" id="PTHR30040">
    <property type="entry name" value="THIAMINE BIOSYNTHESIS LIPOPROTEIN APBE"/>
    <property type="match status" value="1"/>
</dbReference>
<evidence type="ECO:0000256" key="7">
    <source>
        <dbReference type="ARBA" id="ARBA00022842"/>
    </source>
</evidence>
<feature type="binding site" evidence="11">
    <location>
        <position position="292"/>
    </location>
    <ligand>
        <name>Mg(2+)</name>
        <dbReference type="ChEBI" id="CHEBI:18420"/>
    </ligand>
</feature>
<keyword evidence="6 10" id="KW-0274">FAD</keyword>
<dbReference type="STRING" id="1776384.GCA_900086585_01240"/>
<evidence type="ECO:0000256" key="9">
    <source>
        <dbReference type="ARBA" id="ARBA00048540"/>
    </source>
</evidence>
<dbReference type="RefSeq" id="WP_082907376.1">
    <property type="nucleotide sequence ID" value="NZ_AP025567.1"/>
</dbReference>
<feature type="signal peptide" evidence="12">
    <location>
        <begin position="1"/>
        <end position="25"/>
    </location>
</feature>
<name>A0A415DUZ4_9FIRM</name>
<dbReference type="GO" id="GO:0046872">
    <property type="term" value="F:metal ion binding"/>
    <property type="evidence" value="ECO:0007669"/>
    <property type="project" value="UniProtKB-UniRule"/>
</dbReference>
<dbReference type="OrthoDB" id="9778595at2"/>
<keyword evidence="5 10" id="KW-0479">Metal-binding</keyword>
<dbReference type="SUPFAM" id="SSF143631">
    <property type="entry name" value="ApbE-like"/>
    <property type="match status" value="1"/>
</dbReference>
<dbReference type="GO" id="GO:0016740">
    <property type="term" value="F:transferase activity"/>
    <property type="evidence" value="ECO:0007669"/>
    <property type="project" value="UniProtKB-UniRule"/>
</dbReference>
<evidence type="ECO:0000313" key="13">
    <source>
        <dbReference type="EMBL" id="RHJ83756.1"/>
    </source>
</evidence>
<comment type="caution">
    <text evidence="13">The sequence shown here is derived from an EMBL/GenBank/DDBJ whole genome shotgun (WGS) entry which is preliminary data.</text>
</comment>
<evidence type="ECO:0000256" key="1">
    <source>
        <dbReference type="ARBA" id="ARBA00011955"/>
    </source>
</evidence>
<dbReference type="InterPro" id="IPR024932">
    <property type="entry name" value="ApbE"/>
</dbReference>
<evidence type="ECO:0000256" key="2">
    <source>
        <dbReference type="ARBA" id="ARBA00016337"/>
    </source>
</evidence>
<feature type="chain" id="PRO_5039885401" description="FAD:protein FMN transferase" evidence="12">
    <location>
        <begin position="26"/>
        <end position="339"/>
    </location>
</feature>
<evidence type="ECO:0000256" key="6">
    <source>
        <dbReference type="ARBA" id="ARBA00022827"/>
    </source>
</evidence>
<dbReference type="EC" id="2.7.1.180" evidence="1 10"/>
<organism evidence="13 14">
    <name type="scientific">Emergencia timonensis</name>
    <dbReference type="NCBI Taxonomy" id="1776384"/>
    <lineage>
        <taxon>Bacteria</taxon>
        <taxon>Bacillati</taxon>
        <taxon>Bacillota</taxon>
        <taxon>Clostridia</taxon>
        <taxon>Peptostreptococcales</taxon>
        <taxon>Anaerovoracaceae</taxon>
        <taxon>Emergencia</taxon>
    </lineage>
</organism>
<dbReference type="PANTHER" id="PTHR30040:SF2">
    <property type="entry name" value="FAD:PROTEIN FMN TRANSFERASE"/>
    <property type="match status" value="1"/>
</dbReference>
<evidence type="ECO:0000256" key="4">
    <source>
        <dbReference type="ARBA" id="ARBA00022679"/>
    </source>
</evidence>
<keyword evidence="12" id="KW-0732">Signal</keyword>
<dbReference type="Gene3D" id="3.10.520.10">
    <property type="entry name" value="ApbE-like domains"/>
    <property type="match status" value="1"/>
</dbReference>
<keyword evidence="7 10" id="KW-0460">Magnesium</keyword>
<keyword evidence="14" id="KW-1185">Reference proteome</keyword>
<dbReference type="PIRSF" id="PIRSF006268">
    <property type="entry name" value="ApbE"/>
    <property type="match status" value="1"/>
</dbReference>
<keyword evidence="4 10" id="KW-0808">Transferase</keyword>
<comment type="cofactor">
    <cofactor evidence="11">
        <name>Mg(2+)</name>
        <dbReference type="ChEBI" id="CHEBI:18420"/>
    </cofactor>
    <cofactor evidence="11">
        <name>Mn(2+)</name>
        <dbReference type="ChEBI" id="CHEBI:29035"/>
    </cofactor>
    <text evidence="11">Magnesium. Can also use manganese.</text>
</comment>
<dbReference type="AlphaFoldDB" id="A0A415DUZ4"/>
<evidence type="ECO:0000256" key="8">
    <source>
        <dbReference type="ARBA" id="ARBA00031306"/>
    </source>
</evidence>
<sequence length="339" mass="36750">MKKFLTLLLTISMVTTLIISQTACAGKTEKVEKDSYYMDTMCRISIYDMKDMDEEKAESAIDAAFALCAEYESLISVTREGSDIYKINHAKGAPVTCDPRTIEVIKKGIEYGELSDGKFDITIGQVTDLWDFHAEEPELPSASKIKAALAAVDYHQIKIDGNTVTMENPAGEINLGGVGKGYVGDKVAELLQERGVTSAVINLGGNIIAIGDKDGEDFKIGITKPFSERDELIGSMTVKNATVVTSGTYERSFEIDGKTYHHILDVNSGYPVDTDVVSVSLVSGLGRSGDCDAMSTICLILGVKEGVKFIEKVDGVEAVFVDQDGKITKTRGMDTFTEE</sequence>
<dbReference type="Proteomes" id="UP000284841">
    <property type="component" value="Unassembled WGS sequence"/>
</dbReference>
<comment type="similarity">
    <text evidence="10">Belongs to the ApbE family.</text>
</comment>
<evidence type="ECO:0000256" key="12">
    <source>
        <dbReference type="SAM" id="SignalP"/>
    </source>
</evidence>
<comment type="catalytic activity">
    <reaction evidence="9 10">
        <text>L-threonyl-[protein] + FAD = FMN-L-threonyl-[protein] + AMP + H(+)</text>
        <dbReference type="Rhea" id="RHEA:36847"/>
        <dbReference type="Rhea" id="RHEA-COMP:11060"/>
        <dbReference type="Rhea" id="RHEA-COMP:11061"/>
        <dbReference type="ChEBI" id="CHEBI:15378"/>
        <dbReference type="ChEBI" id="CHEBI:30013"/>
        <dbReference type="ChEBI" id="CHEBI:57692"/>
        <dbReference type="ChEBI" id="CHEBI:74257"/>
        <dbReference type="ChEBI" id="CHEBI:456215"/>
        <dbReference type="EC" id="2.7.1.180"/>
    </reaction>
</comment>
<evidence type="ECO:0000256" key="11">
    <source>
        <dbReference type="PIRSR" id="PIRSR006268-2"/>
    </source>
</evidence>
<feature type="binding site" evidence="11">
    <location>
        <position position="296"/>
    </location>
    <ligand>
        <name>Mg(2+)</name>
        <dbReference type="ChEBI" id="CHEBI:18420"/>
    </ligand>
</feature>
<protein>
    <recommendedName>
        <fullName evidence="2 10">FAD:protein FMN transferase</fullName>
        <ecNumber evidence="1 10">2.7.1.180</ecNumber>
    </recommendedName>
    <alternativeName>
        <fullName evidence="8 10">Flavin transferase</fullName>
    </alternativeName>
</protein>
<accession>A0A415DUZ4</accession>
<evidence type="ECO:0000256" key="3">
    <source>
        <dbReference type="ARBA" id="ARBA00022630"/>
    </source>
</evidence>
<gene>
    <name evidence="13" type="ORF">DW099_18730</name>
</gene>
<evidence type="ECO:0000256" key="5">
    <source>
        <dbReference type="ARBA" id="ARBA00022723"/>
    </source>
</evidence>
<keyword evidence="3 10" id="KW-0285">Flavoprotein</keyword>
<dbReference type="GeneID" id="83003621"/>
<proteinExistence type="inferred from homology"/>
<feature type="binding site" evidence="11">
    <location>
        <position position="177"/>
    </location>
    <ligand>
        <name>Mg(2+)</name>
        <dbReference type="ChEBI" id="CHEBI:18420"/>
    </ligand>
</feature>
<reference evidence="13 14" key="1">
    <citation type="submission" date="2018-08" db="EMBL/GenBank/DDBJ databases">
        <title>A genome reference for cultivated species of the human gut microbiota.</title>
        <authorList>
            <person name="Zou Y."/>
            <person name="Xue W."/>
            <person name="Luo G."/>
        </authorList>
    </citation>
    <scope>NUCLEOTIDE SEQUENCE [LARGE SCALE GENOMIC DNA]</scope>
    <source>
        <strain evidence="13 14">AM07-24</strain>
    </source>
</reference>